<comment type="caution">
    <text evidence="2">The sequence shown here is derived from an EMBL/GenBank/DDBJ whole genome shotgun (WGS) entry which is preliminary data.</text>
</comment>
<protein>
    <submittedName>
        <fullName evidence="2">Uncharacterized protein</fullName>
    </submittedName>
</protein>
<gene>
    <name evidence="2" type="ORF">LPJ64_004843</name>
</gene>
<keyword evidence="1" id="KW-0812">Transmembrane</keyword>
<dbReference type="Proteomes" id="UP001145021">
    <property type="component" value="Unassembled WGS sequence"/>
</dbReference>
<keyword evidence="3" id="KW-1185">Reference proteome</keyword>
<accession>A0A9W8CIQ9</accession>
<sequence length="161" mass="18320">MPLKPWRCSRAIAVLNFLVTEGAIVLFFLYEDNYGRKYANKYNLQYVVRMIAFCAHLVNMGIAARVPQKPSKRRMASCLQRVAVSALVGCIVMMDPMMSIVEDAPETLAEHARGTFITAMVFNLLFCLMYPFFFIFKAGKYYKSAPLGPEEIQLIDQQGQE</sequence>
<evidence type="ECO:0000256" key="1">
    <source>
        <dbReference type="SAM" id="Phobius"/>
    </source>
</evidence>
<feature type="transmembrane region" description="Helical" evidence="1">
    <location>
        <begin position="46"/>
        <end position="66"/>
    </location>
</feature>
<keyword evidence="1" id="KW-0472">Membrane</keyword>
<proteinExistence type="predicted"/>
<evidence type="ECO:0000313" key="3">
    <source>
        <dbReference type="Proteomes" id="UP001145021"/>
    </source>
</evidence>
<feature type="transmembrane region" description="Helical" evidence="1">
    <location>
        <begin position="12"/>
        <end position="30"/>
    </location>
</feature>
<organism evidence="2 3">
    <name type="scientific">Coemansia asiatica</name>
    <dbReference type="NCBI Taxonomy" id="1052880"/>
    <lineage>
        <taxon>Eukaryota</taxon>
        <taxon>Fungi</taxon>
        <taxon>Fungi incertae sedis</taxon>
        <taxon>Zoopagomycota</taxon>
        <taxon>Kickxellomycotina</taxon>
        <taxon>Kickxellomycetes</taxon>
        <taxon>Kickxellales</taxon>
        <taxon>Kickxellaceae</taxon>
        <taxon>Coemansia</taxon>
    </lineage>
</organism>
<feature type="transmembrane region" description="Helical" evidence="1">
    <location>
        <begin position="78"/>
        <end position="94"/>
    </location>
</feature>
<evidence type="ECO:0000313" key="2">
    <source>
        <dbReference type="EMBL" id="KAJ1643387.1"/>
    </source>
</evidence>
<feature type="transmembrane region" description="Helical" evidence="1">
    <location>
        <begin position="114"/>
        <end position="136"/>
    </location>
</feature>
<keyword evidence="1" id="KW-1133">Transmembrane helix</keyword>
<name>A0A9W8CIQ9_9FUNG</name>
<reference evidence="2" key="1">
    <citation type="submission" date="2022-07" db="EMBL/GenBank/DDBJ databases">
        <title>Phylogenomic reconstructions and comparative analyses of Kickxellomycotina fungi.</title>
        <authorList>
            <person name="Reynolds N.K."/>
            <person name="Stajich J.E."/>
            <person name="Barry K."/>
            <person name="Grigoriev I.V."/>
            <person name="Crous P."/>
            <person name="Smith M.E."/>
        </authorList>
    </citation>
    <scope>NUCLEOTIDE SEQUENCE</scope>
    <source>
        <strain evidence="2">NBRC 105413</strain>
    </source>
</reference>
<feature type="non-terminal residue" evidence="2">
    <location>
        <position position="1"/>
    </location>
</feature>
<dbReference type="EMBL" id="JANBOH010000261">
    <property type="protein sequence ID" value="KAJ1643387.1"/>
    <property type="molecule type" value="Genomic_DNA"/>
</dbReference>
<dbReference type="AlphaFoldDB" id="A0A9W8CIQ9"/>